<comment type="caution">
    <text evidence="4">The sequence shown here is derived from an EMBL/GenBank/DDBJ whole genome shotgun (WGS) entry which is preliminary data.</text>
</comment>
<dbReference type="AlphaFoldDB" id="A0A5R8QBE9"/>
<dbReference type="PROSITE" id="PS01081">
    <property type="entry name" value="HTH_TETR_1"/>
    <property type="match status" value="1"/>
</dbReference>
<dbReference type="InterPro" id="IPR001647">
    <property type="entry name" value="HTH_TetR"/>
</dbReference>
<protein>
    <submittedName>
        <fullName evidence="4">TetR/AcrR family transcriptional regulator</fullName>
    </submittedName>
</protein>
<dbReference type="EMBL" id="VBWP01000006">
    <property type="protein sequence ID" value="TLG72921.1"/>
    <property type="molecule type" value="Genomic_DNA"/>
</dbReference>
<evidence type="ECO:0000313" key="5">
    <source>
        <dbReference type="Proteomes" id="UP000306912"/>
    </source>
</evidence>
<dbReference type="PROSITE" id="PS50977">
    <property type="entry name" value="HTH_TETR_2"/>
    <property type="match status" value="1"/>
</dbReference>
<dbReference type="InterPro" id="IPR050624">
    <property type="entry name" value="HTH-type_Tx_Regulator"/>
</dbReference>
<dbReference type="FunCoup" id="A0A5R8QBE9">
    <property type="interactions" value="61"/>
</dbReference>
<dbReference type="Pfam" id="PF00440">
    <property type="entry name" value="TetR_N"/>
    <property type="match status" value="1"/>
</dbReference>
<dbReference type="RefSeq" id="WP_138191147.1">
    <property type="nucleotide sequence ID" value="NZ_VBWP01000006.1"/>
</dbReference>
<evidence type="ECO:0000256" key="1">
    <source>
        <dbReference type="ARBA" id="ARBA00023125"/>
    </source>
</evidence>
<sequence>MYGQFLNIDPPKQQRIINAAMAEFSQYGYNNTSTNAIVAAAEISKGALFHYFKNKQQLFQFLFDYAIDLIMRDYNTRIDYSERDIFRRLEQIMTVKFELMRIHPDLIEFLKTAMTDSAPEVKQYVTGNFAKVKQTSYEQLLANIDYSLFREGINIKEALQVMVWTYDGLANETIMMLKIHPEKEYDWEELYQKGAQYTALLRQLFYQQED</sequence>
<keyword evidence="1 2" id="KW-0238">DNA-binding</keyword>
<dbReference type="InParanoid" id="A0A5R8QBE9"/>
<feature type="DNA-binding region" description="H-T-H motif" evidence="2">
    <location>
        <begin position="33"/>
        <end position="52"/>
    </location>
</feature>
<dbReference type="Pfam" id="PF21256">
    <property type="entry name" value="TetR_C_5-like"/>
    <property type="match status" value="1"/>
</dbReference>
<dbReference type="PANTHER" id="PTHR43479">
    <property type="entry name" value="ACREF/ENVCD OPERON REPRESSOR-RELATED"/>
    <property type="match status" value="1"/>
</dbReference>
<feature type="domain" description="HTH tetR-type" evidence="3">
    <location>
        <begin position="10"/>
        <end position="70"/>
    </location>
</feature>
<dbReference type="OrthoDB" id="9780939at2"/>
<dbReference type="SUPFAM" id="SSF46689">
    <property type="entry name" value="Homeodomain-like"/>
    <property type="match status" value="1"/>
</dbReference>
<dbReference type="SUPFAM" id="SSF48498">
    <property type="entry name" value="Tetracyclin repressor-like, C-terminal domain"/>
    <property type="match status" value="1"/>
</dbReference>
<accession>A0A5R8QBE9</accession>
<evidence type="ECO:0000259" key="3">
    <source>
        <dbReference type="PROSITE" id="PS50977"/>
    </source>
</evidence>
<dbReference type="Proteomes" id="UP000306912">
    <property type="component" value="Unassembled WGS sequence"/>
</dbReference>
<dbReference type="Gene3D" id="1.10.10.60">
    <property type="entry name" value="Homeodomain-like"/>
    <property type="match status" value="1"/>
</dbReference>
<evidence type="ECO:0000313" key="4">
    <source>
        <dbReference type="EMBL" id="TLG72921.1"/>
    </source>
</evidence>
<dbReference type="Gene3D" id="1.10.357.10">
    <property type="entry name" value="Tetracycline Repressor, domain 2"/>
    <property type="match status" value="1"/>
</dbReference>
<evidence type="ECO:0000256" key="2">
    <source>
        <dbReference type="PROSITE-ProRule" id="PRU00335"/>
    </source>
</evidence>
<keyword evidence="5" id="KW-1185">Reference proteome</keyword>
<dbReference type="InterPro" id="IPR023772">
    <property type="entry name" value="DNA-bd_HTH_TetR-type_CS"/>
</dbReference>
<reference evidence="4 5" key="1">
    <citation type="submission" date="2019-05" db="EMBL/GenBank/DDBJ databases">
        <title>Culicoidintestinum kansasii gen. nov., sp. nov. from the gastrointestinal tract of the biting midge, Culicoides sonorensis.</title>
        <authorList>
            <person name="Neupane S."/>
            <person name="Ghosh A."/>
            <person name="Gunther S."/>
            <person name="Martin K."/>
            <person name="Zurek L."/>
        </authorList>
    </citation>
    <scope>NUCLEOTIDE SEQUENCE [LARGE SCALE GENOMIC DNA]</scope>
    <source>
        <strain evidence="4 5">CS-1</strain>
    </source>
</reference>
<dbReference type="InterPro" id="IPR009057">
    <property type="entry name" value="Homeodomain-like_sf"/>
</dbReference>
<name>A0A5R8QBE9_9FIRM</name>
<gene>
    <name evidence="4" type="ORF">FEZ08_07695</name>
</gene>
<organism evidence="4 5">
    <name type="scientific">Culicoidibacter larvae</name>
    <dbReference type="NCBI Taxonomy" id="2579976"/>
    <lineage>
        <taxon>Bacteria</taxon>
        <taxon>Bacillati</taxon>
        <taxon>Bacillota</taxon>
        <taxon>Culicoidibacteria</taxon>
        <taxon>Culicoidibacterales</taxon>
        <taxon>Culicoidibacteraceae</taxon>
        <taxon>Culicoidibacter</taxon>
    </lineage>
</organism>
<dbReference type="GO" id="GO:0003677">
    <property type="term" value="F:DNA binding"/>
    <property type="evidence" value="ECO:0007669"/>
    <property type="project" value="UniProtKB-UniRule"/>
</dbReference>
<proteinExistence type="predicted"/>
<dbReference type="PRINTS" id="PR00455">
    <property type="entry name" value="HTHTETR"/>
</dbReference>
<dbReference type="PANTHER" id="PTHR43479:SF11">
    <property type="entry name" value="ACREF_ENVCD OPERON REPRESSOR-RELATED"/>
    <property type="match status" value="1"/>
</dbReference>
<dbReference type="InterPro" id="IPR036271">
    <property type="entry name" value="Tet_transcr_reg_TetR-rel_C_sf"/>
</dbReference>
<dbReference type="InterPro" id="IPR049488">
    <property type="entry name" value="TM_1030-like_C"/>
</dbReference>